<name>A0ABX0I3H8_9FLAO</name>
<sequence>MKKIVLLLVLFFNAFLFGQEYKTEFFDSLGMRSVNETGFRKIVYEKKDSLYKISTFYKGKLNAVKIVVDTINYAKNIEETEYFENGKISKTRKYLNNKLDGDIVEYYDNGLKKAVYQMEYDQSLNSVYKINEFWNKEGEQQVIKGNGKFEFEISVNFGLNEKLFLTGNVVDGLFEGKFNSNDEVFPYFEEYYSKGKLLNGMRKVSKKESKYYTEIAIQAKPNGGMSSFRGLIGSQMSTKRQKSALKGQVIAKFIVDTNGSIKNPIIVKSLNSYFDNQLLDILRNTEKWTPGEYRGLKVKQYFTIPLLIDVEEAK</sequence>
<dbReference type="SUPFAM" id="SSF74653">
    <property type="entry name" value="TolA/TonB C-terminal domain"/>
    <property type="match status" value="1"/>
</dbReference>
<dbReference type="Gene3D" id="3.30.1150.10">
    <property type="match status" value="1"/>
</dbReference>
<dbReference type="EMBL" id="JAAJBT010000001">
    <property type="protein sequence ID" value="NHM00703.1"/>
    <property type="molecule type" value="Genomic_DNA"/>
</dbReference>
<dbReference type="RefSeq" id="WP_166075737.1">
    <property type="nucleotide sequence ID" value="NZ_JAAJBT010000001.1"/>
</dbReference>
<evidence type="ECO:0000313" key="2">
    <source>
        <dbReference type="EMBL" id="NHM00703.1"/>
    </source>
</evidence>
<dbReference type="InterPro" id="IPR037682">
    <property type="entry name" value="TonB_C"/>
</dbReference>
<feature type="domain" description="TonB C-terminal" evidence="1">
    <location>
        <begin position="241"/>
        <end position="305"/>
    </location>
</feature>
<reference evidence="2 3" key="1">
    <citation type="submission" date="2020-02" db="EMBL/GenBank/DDBJ databases">
        <authorList>
            <person name="Chen W.-M."/>
        </authorList>
    </citation>
    <scope>NUCLEOTIDE SEQUENCE [LARGE SCALE GENOMIC DNA]</scope>
    <source>
        <strain evidence="2 3">KDG-16</strain>
    </source>
</reference>
<accession>A0ABX0I3H8</accession>
<protein>
    <recommendedName>
        <fullName evidence="1">TonB C-terminal domain-containing protein</fullName>
    </recommendedName>
</protein>
<evidence type="ECO:0000313" key="3">
    <source>
        <dbReference type="Proteomes" id="UP000800984"/>
    </source>
</evidence>
<comment type="caution">
    <text evidence="2">The sequence shown here is derived from an EMBL/GenBank/DDBJ whole genome shotgun (WGS) entry which is preliminary data.</text>
</comment>
<evidence type="ECO:0000259" key="1">
    <source>
        <dbReference type="Pfam" id="PF03544"/>
    </source>
</evidence>
<proteinExistence type="predicted"/>
<dbReference type="Pfam" id="PF03544">
    <property type="entry name" value="TonB_C"/>
    <property type="match status" value="1"/>
</dbReference>
<organism evidence="2 3">
    <name type="scientific">Flavobacterium difficile</name>
    <dbReference type="NCBI Taxonomy" id="2709659"/>
    <lineage>
        <taxon>Bacteria</taxon>
        <taxon>Pseudomonadati</taxon>
        <taxon>Bacteroidota</taxon>
        <taxon>Flavobacteriia</taxon>
        <taxon>Flavobacteriales</taxon>
        <taxon>Flavobacteriaceae</taxon>
        <taxon>Flavobacterium</taxon>
    </lineage>
</organism>
<dbReference type="Proteomes" id="UP000800984">
    <property type="component" value="Unassembled WGS sequence"/>
</dbReference>
<keyword evidence="3" id="KW-1185">Reference proteome</keyword>
<gene>
    <name evidence="2" type="ORF">G4D72_01100</name>
</gene>